<dbReference type="Proteomes" id="UP000218387">
    <property type="component" value="Chromosome"/>
</dbReference>
<proteinExistence type="predicted"/>
<dbReference type="Gene3D" id="1.10.600.10">
    <property type="entry name" value="Farnesyl Diphosphate Synthase"/>
    <property type="match status" value="1"/>
</dbReference>
<dbReference type="RefSeq" id="WP_058693592.1">
    <property type="nucleotide sequence ID" value="NZ_CP029487.1"/>
</dbReference>
<dbReference type="InterPro" id="IPR008949">
    <property type="entry name" value="Isoprenoid_synthase_dom_sf"/>
</dbReference>
<evidence type="ECO:0000313" key="2">
    <source>
        <dbReference type="Proteomes" id="UP000218387"/>
    </source>
</evidence>
<accession>A0A4P9C7H5</accession>
<dbReference type="AlphaFoldDB" id="A0A4P9C7H5"/>
<dbReference type="EMBL" id="CP029487">
    <property type="protein sequence ID" value="QCT71478.1"/>
    <property type="molecule type" value="Genomic_DNA"/>
</dbReference>
<protein>
    <recommendedName>
        <fullName evidence="3">Polyprenyl synthetase</fullName>
    </recommendedName>
</protein>
<sequence>MKFDNDTHIKENISYLKEIFFNKLKGSFSWGEFSLYLNAISKNTDITALVQKDYDFALKIEAFIIATDCLDDLMDGDNPSFNALVDPVCFTRKFINYSLRSIYDCLDSLKTKELFTHTLRKSLSAQEKDIKNKLTLNSSEMDYFTSGIDRSVYLLYAIVQISAKKKQKDLFAFSYFFAASNQLKNDLANIISDSGSDLWDRKATLPVIKGLEAARHGEPKIFRYFINYFVHSDLSYFDHIRKFICDSGAIEYCQYVSNQCKKESYRCLNKSFPNSESVIEQFYHYIS</sequence>
<evidence type="ECO:0000313" key="1">
    <source>
        <dbReference type="EMBL" id="QCT71478.1"/>
    </source>
</evidence>
<organism evidence="1 2">
    <name type="scientific">Eubacterium maltosivorans</name>
    <dbReference type="NCBI Taxonomy" id="2041044"/>
    <lineage>
        <taxon>Bacteria</taxon>
        <taxon>Bacillati</taxon>
        <taxon>Bacillota</taxon>
        <taxon>Clostridia</taxon>
        <taxon>Eubacteriales</taxon>
        <taxon>Eubacteriaceae</taxon>
        <taxon>Eubacterium</taxon>
    </lineage>
</organism>
<dbReference type="KEGG" id="emt:CPZ25_009100"/>
<gene>
    <name evidence="1" type="ORF">CPZ25_009100</name>
</gene>
<name>A0A4P9C7H5_EUBML</name>
<keyword evidence="2" id="KW-1185">Reference proteome</keyword>
<dbReference type="SUPFAM" id="SSF48576">
    <property type="entry name" value="Terpenoid synthases"/>
    <property type="match status" value="1"/>
</dbReference>
<reference evidence="1 2" key="1">
    <citation type="submission" date="2018-05" db="EMBL/GenBank/DDBJ databases">
        <title>Genome comparison of Eubacterium sp.</title>
        <authorList>
            <person name="Feng Y."/>
            <person name="Sanchez-Andrea I."/>
            <person name="Stams A.J.M."/>
            <person name="De Vos W.M."/>
        </authorList>
    </citation>
    <scope>NUCLEOTIDE SEQUENCE [LARGE SCALE GENOMIC DNA]</scope>
    <source>
        <strain evidence="1 2">YI</strain>
    </source>
</reference>
<evidence type="ECO:0008006" key="3">
    <source>
        <dbReference type="Google" id="ProtNLM"/>
    </source>
</evidence>